<dbReference type="Proteomes" id="UP001415857">
    <property type="component" value="Unassembled WGS sequence"/>
</dbReference>
<organism evidence="1 2">
    <name type="scientific">Liquidambar formosana</name>
    <name type="common">Formosan gum</name>
    <dbReference type="NCBI Taxonomy" id="63359"/>
    <lineage>
        <taxon>Eukaryota</taxon>
        <taxon>Viridiplantae</taxon>
        <taxon>Streptophyta</taxon>
        <taxon>Embryophyta</taxon>
        <taxon>Tracheophyta</taxon>
        <taxon>Spermatophyta</taxon>
        <taxon>Magnoliopsida</taxon>
        <taxon>eudicotyledons</taxon>
        <taxon>Gunneridae</taxon>
        <taxon>Pentapetalae</taxon>
        <taxon>Saxifragales</taxon>
        <taxon>Altingiaceae</taxon>
        <taxon>Liquidambar</taxon>
    </lineage>
</organism>
<name>A0AAP0R6B6_LIQFO</name>
<accession>A0AAP0R6B6</accession>
<gene>
    <name evidence="1" type="ORF">L1049_025392</name>
</gene>
<evidence type="ECO:0000313" key="2">
    <source>
        <dbReference type="Proteomes" id="UP001415857"/>
    </source>
</evidence>
<sequence>MKGDKDIFKLYGTICVLNNMAGSDSRSFFFSKQRNDFVEVLPSNPFAVYILKLLNIFSCIVDFAGTGLFSIKWQNQPLVKPTPTAENPDLYPKTSNGGRTLLWFLFPTLSTARLINYDFYIQISGIKLKQRGRHGLGIV</sequence>
<dbReference type="EMBL" id="JBBPBK010000014">
    <property type="protein sequence ID" value="KAK9269819.1"/>
    <property type="molecule type" value="Genomic_DNA"/>
</dbReference>
<proteinExistence type="predicted"/>
<reference evidence="1 2" key="1">
    <citation type="journal article" date="2024" name="Plant J.">
        <title>Genome sequences and population genomics reveal climatic adaptation and genomic divergence between two closely related sweetgum species.</title>
        <authorList>
            <person name="Xu W.Q."/>
            <person name="Ren C.Q."/>
            <person name="Zhang X.Y."/>
            <person name="Comes H.P."/>
            <person name="Liu X.H."/>
            <person name="Li Y.G."/>
            <person name="Kettle C.J."/>
            <person name="Jalonen R."/>
            <person name="Gaisberger H."/>
            <person name="Ma Y.Z."/>
            <person name="Qiu Y.X."/>
        </authorList>
    </citation>
    <scope>NUCLEOTIDE SEQUENCE [LARGE SCALE GENOMIC DNA]</scope>
    <source>
        <strain evidence="1">Hangzhou</strain>
    </source>
</reference>
<comment type="caution">
    <text evidence="1">The sequence shown here is derived from an EMBL/GenBank/DDBJ whole genome shotgun (WGS) entry which is preliminary data.</text>
</comment>
<evidence type="ECO:0000313" key="1">
    <source>
        <dbReference type="EMBL" id="KAK9269819.1"/>
    </source>
</evidence>
<dbReference type="AlphaFoldDB" id="A0AAP0R6B6"/>
<protein>
    <submittedName>
        <fullName evidence="1">Uncharacterized protein</fullName>
    </submittedName>
</protein>
<keyword evidence="2" id="KW-1185">Reference proteome</keyword>